<organism evidence="2 3">
    <name type="scientific">Streptomyces carminius</name>
    <dbReference type="NCBI Taxonomy" id="2665496"/>
    <lineage>
        <taxon>Bacteria</taxon>
        <taxon>Bacillati</taxon>
        <taxon>Actinomycetota</taxon>
        <taxon>Actinomycetes</taxon>
        <taxon>Kitasatosporales</taxon>
        <taxon>Streptomycetaceae</taxon>
        <taxon>Streptomyces</taxon>
    </lineage>
</organism>
<evidence type="ECO:0000256" key="1">
    <source>
        <dbReference type="SAM" id="Phobius"/>
    </source>
</evidence>
<gene>
    <name evidence="2" type="ORF">CUT44_12490</name>
</gene>
<dbReference type="EMBL" id="PGGW01000040">
    <property type="protein sequence ID" value="PJE97492.1"/>
    <property type="molecule type" value="Genomic_DNA"/>
</dbReference>
<accession>A0A2M8LZV9</accession>
<keyword evidence="3" id="KW-1185">Reference proteome</keyword>
<sequence>MPGARRLLLLDGTGMAVVGAGYLAGAAPLGRVLGPATGTVALVGAVLLVLGAAVALAARPPEAAPGTVRWVVACGAGWIALSAAVLAFDVFGAGVLDLTAAGAVWTAAQTVPVGVFAALQYAALRRAAPPAGRG</sequence>
<evidence type="ECO:0000313" key="2">
    <source>
        <dbReference type="EMBL" id="PJE97492.1"/>
    </source>
</evidence>
<feature type="transmembrane region" description="Helical" evidence="1">
    <location>
        <begin position="103"/>
        <end position="124"/>
    </location>
</feature>
<feature type="transmembrane region" description="Helical" evidence="1">
    <location>
        <begin position="70"/>
        <end position="91"/>
    </location>
</feature>
<feature type="transmembrane region" description="Helical" evidence="1">
    <location>
        <begin position="36"/>
        <end position="58"/>
    </location>
</feature>
<comment type="caution">
    <text evidence="2">The sequence shown here is derived from an EMBL/GenBank/DDBJ whole genome shotgun (WGS) entry which is preliminary data.</text>
</comment>
<keyword evidence="1" id="KW-0812">Transmembrane</keyword>
<evidence type="ECO:0008006" key="4">
    <source>
        <dbReference type="Google" id="ProtNLM"/>
    </source>
</evidence>
<name>A0A2M8LZV9_9ACTN</name>
<reference evidence="2 3" key="1">
    <citation type="submission" date="2017-11" db="EMBL/GenBank/DDBJ databases">
        <title>Streptomyces carmine sp. nov., a novel actinomycete isolated from Sophora alopecuroides in Xinjiang, China.</title>
        <authorList>
            <person name="Wang Y."/>
            <person name="Luo X."/>
            <person name="Wan C."/>
            <person name="Zhang L."/>
        </authorList>
    </citation>
    <scope>NUCLEOTIDE SEQUENCE [LARGE SCALE GENOMIC DNA]</scope>
    <source>
        <strain evidence="2 3">TRM SA0054</strain>
    </source>
</reference>
<proteinExistence type="predicted"/>
<keyword evidence="1" id="KW-1133">Transmembrane helix</keyword>
<protein>
    <recommendedName>
        <fullName evidence="4">Integral membrane protein</fullName>
    </recommendedName>
</protein>
<dbReference type="AlphaFoldDB" id="A0A2M8LZV9"/>
<evidence type="ECO:0000313" key="3">
    <source>
        <dbReference type="Proteomes" id="UP000230407"/>
    </source>
</evidence>
<dbReference type="Proteomes" id="UP000230407">
    <property type="component" value="Unassembled WGS sequence"/>
</dbReference>
<keyword evidence="1" id="KW-0472">Membrane</keyword>